<sequence>MKNANKVSRSFQHMILLCGCLLIYYSVSARQHKPTESGYIAQKTQGIDSDYVLIFNSYSESAPWCRSLVDSTVMDLIKLSPQTMTVTQNLNSGLLRDEKALAQLRQQVDVSYHDKPRMIIYIGSTSWPFLHETIEKKWGKVPSIIFSDIDYTGPITNLLRKTPIAPALRIPYDKIVKEYEGALSVVYMPIYLRQSLALMHQLTPPMTELCFISDTRWISAQMRADMAAITKTDFPELKVRYLISADMSTLDLLDSLQHYGQETGVLFFSWLKQSQVGDSFVNDSHFRIIISKSARQPLFVLNDNEVNTDSDVLGGYFPTRAAVSHHVRLALEKTLAGQPGSFQTVEPAQPVIDYLTLIRKGISPDLLPSNTHIYWKPDNFFHQYRYLLGGGALIVAVLLLIIYFLSRSRTQQRKVLTYMAQYRNLFENMPIPYLQMEMLFDQNGRSHDLIVRDVNPAFEKAFYSHNWVVGRRVTGQHTQRDNTLNLARTVLGEKRAVSVSYYFKQTDTHYTVILAPSKEPNFIDVFYTDNTALVRAQQLLRTMNHKLAMALEISNITPWKWDLETDTILCDVNRSVELMGGENIDENRLAVPETAYFAKIHKEDRERIKQAYRDLIEGKVPKIREEYRVADPGRSHFDWVEVQAAVDARDAAGKPLTLIGSSLVISIRKQMEQELISAKEKAEESSRLKSAFLANMSHEIRTPLNAIVGFSNILATTDAEEEKQEYVSIIENNNNLLLQLINDILDLSKIEAGTLNFTYTETDLNRLLEEIVHAAQMRNTSDQMDVVLAETVPGCIARVDRNRLTQVLTNLTTNALKFTQRGSIRIGYRLEPDGKFLYFHVSDTGCGIPTDKQKSVFERFVKLNSFSQGTGLGLSICQTIVEHVGGRIGVESEEGKGSNFWFTIPYRPVSDQKNRKPQDKQIEPIPVERDKLTILVAEDSADNFKLFETILKKDYTILHAWDGREAVELFKTHQPHLVLMDINMPVLNGYEATAEIRKLSERVPIIAVTAYAYASDEERIMNSGFDAYVPKPLNASIMRSKIVELLKKRLVFI</sequence>
<keyword evidence="10" id="KW-1133">Transmembrane helix</keyword>
<dbReference type="Pfam" id="PF00072">
    <property type="entry name" value="Response_reg"/>
    <property type="match status" value="1"/>
</dbReference>
<dbReference type="Gene3D" id="3.30.565.10">
    <property type="entry name" value="Histidine kinase-like ATPase, C-terminal domain"/>
    <property type="match status" value="1"/>
</dbReference>
<gene>
    <name evidence="13" type="ORF">HMPREF9450_00584</name>
</gene>
<keyword evidence="3 9" id="KW-0597">Phosphoprotein</keyword>
<keyword evidence="14" id="KW-1185">Reference proteome</keyword>
<dbReference type="FunFam" id="1.10.287.130:FF:000002">
    <property type="entry name" value="Two-component osmosensing histidine kinase"/>
    <property type="match status" value="1"/>
</dbReference>
<dbReference type="HOGENOM" id="CLU_000445_38_0_10"/>
<evidence type="ECO:0000256" key="7">
    <source>
        <dbReference type="ARBA" id="ARBA00022840"/>
    </source>
</evidence>
<keyword evidence="7" id="KW-0067">ATP-binding</keyword>
<keyword evidence="10" id="KW-0472">Membrane</keyword>
<dbReference type="PANTHER" id="PTHR43047:SF72">
    <property type="entry name" value="OSMOSENSING HISTIDINE PROTEIN KINASE SLN1"/>
    <property type="match status" value="1"/>
</dbReference>
<protein>
    <recommendedName>
        <fullName evidence="2">histidine kinase</fullName>
        <ecNumber evidence="2">2.7.13.3</ecNumber>
    </recommendedName>
</protein>
<dbReference type="SUPFAM" id="SSF55874">
    <property type="entry name" value="ATPase domain of HSP90 chaperone/DNA topoisomerase II/histidine kinase"/>
    <property type="match status" value="1"/>
</dbReference>
<evidence type="ECO:0000256" key="10">
    <source>
        <dbReference type="SAM" id="Phobius"/>
    </source>
</evidence>
<dbReference type="PATRIC" id="fig|742725.3.peg.634"/>
<evidence type="ECO:0000259" key="11">
    <source>
        <dbReference type="PROSITE" id="PS50109"/>
    </source>
</evidence>
<dbReference type="RefSeq" id="WP_009133390.1">
    <property type="nucleotide sequence ID" value="NZ_CP102250.1"/>
</dbReference>
<dbReference type="PROSITE" id="PS50109">
    <property type="entry name" value="HIS_KIN"/>
    <property type="match status" value="1"/>
</dbReference>
<feature type="modified residue" description="4-aspartylphosphate" evidence="9">
    <location>
        <position position="981"/>
    </location>
</feature>
<dbReference type="SMART" id="SM00388">
    <property type="entry name" value="HisKA"/>
    <property type="match status" value="1"/>
</dbReference>
<dbReference type="GeneID" id="92816403"/>
<keyword evidence="8" id="KW-0902">Two-component regulatory system</keyword>
<dbReference type="GO" id="GO:0005524">
    <property type="term" value="F:ATP binding"/>
    <property type="evidence" value="ECO:0007669"/>
    <property type="project" value="UniProtKB-KW"/>
</dbReference>
<dbReference type="SUPFAM" id="SSF52172">
    <property type="entry name" value="CheY-like"/>
    <property type="match status" value="1"/>
</dbReference>
<dbReference type="GO" id="GO:0009927">
    <property type="term" value="F:histidine phosphotransfer kinase activity"/>
    <property type="evidence" value="ECO:0007669"/>
    <property type="project" value="TreeGrafter"/>
</dbReference>
<keyword evidence="10" id="KW-0812">Transmembrane</keyword>
<keyword evidence="4" id="KW-0808">Transferase</keyword>
<dbReference type="SMART" id="SM00448">
    <property type="entry name" value="REC"/>
    <property type="match status" value="1"/>
</dbReference>
<dbReference type="SMART" id="SM00387">
    <property type="entry name" value="HATPase_c"/>
    <property type="match status" value="1"/>
</dbReference>
<dbReference type="AlphaFoldDB" id="G5H6M4"/>
<dbReference type="Gene3D" id="3.40.50.2300">
    <property type="match status" value="1"/>
</dbReference>
<evidence type="ECO:0000256" key="6">
    <source>
        <dbReference type="ARBA" id="ARBA00022777"/>
    </source>
</evidence>
<feature type="domain" description="Histidine kinase" evidence="11">
    <location>
        <begin position="695"/>
        <end position="908"/>
    </location>
</feature>
<evidence type="ECO:0000256" key="4">
    <source>
        <dbReference type="ARBA" id="ARBA00022679"/>
    </source>
</evidence>
<name>G5H6M4_9BACT</name>
<keyword evidence="5" id="KW-0547">Nucleotide-binding</keyword>
<dbReference type="Pfam" id="PF00512">
    <property type="entry name" value="HisKA"/>
    <property type="match status" value="1"/>
</dbReference>
<dbReference type="InterPro" id="IPR003594">
    <property type="entry name" value="HATPase_dom"/>
</dbReference>
<dbReference type="Pfam" id="PF02518">
    <property type="entry name" value="HATPase_c"/>
    <property type="match status" value="1"/>
</dbReference>
<dbReference type="EC" id="2.7.13.3" evidence="2"/>
<evidence type="ECO:0000256" key="2">
    <source>
        <dbReference type="ARBA" id="ARBA00012438"/>
    </source>
</evidence>
<dbReference type="GO" id="GO:0000155">
    <property type="term" value="F:phosphorelay sensor kinase activity"/>
    <property type="evidence" value="ECO:0007669"/>
    <property type="project" value="InterPro"/>
</dbReference>
<dbReference type="eggNOG" id="COG3437">
    <property type="taxonomic scope" value="Bacteria"/>
</dbReference>
<feature type="domain" description="Response regulatory" evidence="12">
    <location>
        <begin position="933"/>
        <end position="1046"/>
    </location>
</feature>
<dbReference type="FunFam" id="3.30.565.10:FF:000006">
    <property type="entry name" value="Sensor histidine kinase WalK"/>
    <property type="match status" value="1"/>
</dbReference>
<evidence type="ECO:0000256" key="1">
    <source>
        <dbReference type="ARBA" id="ARBA00000085"/>
    </source>
</evidence>
<comment type="catalytic activity">
    <reaction evidence="1">
        <text>ATP + protein L-histidine = ADP + protein N-phospho-L-histidine.</text>
        <dbReference type="EC" id="2.7.13.3"/>
    </reaction>
</comment>
<dbReference type="PROSITE" id="PS51257">
    <property type="entry name" value="PROKAR_LIPOPROTEIN"/>
    <property type="match status" value="1"/>
</dbReference>
<dbReference type="SUPFAM" id="SSF55785">
    <property type="entry name" value="PYP-like sensor domain (PAS domain)"/>
    <property type="match status" value="1"/>
</dbReference>
<proteinExistence type="predicted"/>
<dbReference type="InterPro" id="IPR011006">
    <property type="entry name" value="CheY-like_superfamily"/>
</dbReference>
<evidence type="ECO:0000256" key="9">
    <source>
        <dbReference type="PROSITE-ProRule" id="PRU00169"/>
    </source>
</evidence>
<evidence type="ECO:0000313" key="14">
    <source>
        <dbReference type="Proteomes" id="UP000006008"/>
    </source>
</evidence>
<dbReference type="InterPro" id="IPR004358">
    <property type="entry name" value="Sig_transdc_His_kin-like_C"/>
</dbReference>
<accession>G5H6M4</accession>
<dbReference type="InterPro" id="IPR036890">
    <property type="entry name" value="HATPase_C_sf"/>
</dbReference>
<evidence type="ECO:0000259" key="12">
    <source>
        <dbReference type="PROSITE" id="PS50110"/>
    </source>
</evidence>
<dbReference type="CDD" id="cd00082">
    <property type="entry name" value="HisKA"/>
    <property type="match status" value="1"/>
</dbReference>
<dbReference type="InterPro" id="IPR036097">
    <property type="entry name" value="HisK_dim/P_sf"/>
</dbReference>
<organism evidence="13 14">
    <name type="scientific">Alistipes indistinctus YIT 12060</name>
    <dbReference type="NCBI Taxonomy" id="742725"/>
    <lineage>
        <taxon>Bacteria</taxon>
        <taxon>Pseudomonadati</taxon>
        <taxon>Bacteroidota</taxon>
        <taxon>Bacteroidia</taxon>
        <taxon>Bacteroidales</taxon>
        <taxon>Rikenellaceae</taxon>
        <taxon>Alistipes</taxon>
    </lineage>
</organism>
<dbReference type="GO" id="GO:0005886">
    <property type="term" value="C:plasma membrane"/>
    <property type="evidence" value="ECO:0007669"/>
    <property type="project" value="TreeGrafter"/>
</dbReference>
<dbReference type="PRINTS" id="PR00344">
    <property type="entry name" value="BCTRLSENSOR"/>
</dbReference>
<dbReference type="CDD" id="cd17546">
    <property type="entry name" value="REC_hyHK_CKI1_RcsC-like"/>
    <property type="match status" value="1"/>
</dbReference>
<evidence type="ECO:0000256" key="3">
    <source>
        <dbReference type="ARBA" id="ARBA00022553"/>
    </source>
</evidence>
<dbReference type="Proteomes" id="UP000006008">
    <property type="component" value="Unassembled WGS sequence"/>
</dbReference>
<comment type="caution">
    <text evidence="13">The sequence shown here is derived from an EMBL/GenBank/DDBJ whole genome shotgun (WGS) entry which is preliminary data.</text>
</comment>
<dbReference type="Gene3D" id="1.10.287.130">
    <property type="match status" value="1"/>
</dbReference>
<dbReference type="eggNOG" id="COG2205">
    <property type="taxonomic scope" value="Bacteria"/>
</dbReference>
<dbReference type="PANTHER" id="PTHR43047">
    <property type="entry name" value="TWO-COMPONENT HISTIDINE PROTEIN KINASE"/>
    <property type="match status" value="1"/>
</dbReference>
<dbReference type="EMBL" id="ADLD01000008">
    <property type="protein sequence ID" value="EHB92871.1"/>
    <property type="molecule type" value="Genomic_DNA"/>
</dbReference>
<dbReference type="CDD" id="cd16922">
    <property type="entry name" value="HATPase_EvgS-ArcB-TorS-like"/>
    <property type="match status" value="1"/>
</dbReference>
<dbReference type="PROSITE" id="PS50110">
    <property type="entry name" value="RESPONSE_REGULATORY"/>
    <property type="match status" value="1"/>
</dbReference>
<evidence type="ECO:0000313" key="13">
    <source>
        <dbReference type="EMBL" id="EHB92871.1"/>
    </source>
</evidence>
<dbReference type="InterPro" id="IPR001789">
    <property type="entry name" value="Sig_transdc_resp-reg_receiver"/>
</dbReference>
<evidence type="ECO:0000256" key="5">
    <source>
        <dbReference type="ARBA" id="ARBA00022741"/>
    </source>
</evidence>
<reference evidence="13 14" key="1">
    <citation type="submission" date="2011-08" db="EMBL/GenBank/DDBJ databases">
        <title>The Genome Sequence of Alistipes indistinctus YIT 12060.</title>
        <authorList>
            <consortium name="The Broad Institute Genome Sequencing Platform"/>
            <person name="Earl A."/>
            <person name="Ward D."/>
            <person name="Feldgarden M."/>
            <person name="Gevers D."/>
            <person name="Morotomi M."/>
            <person name="Young S.K."/>
            <person name="Zeng Q."/>
            <person name="Gargeya S."/>
            <person name="Fitzgerald M."/>
            <person name="Haas B."/>
            <person name="Abouelleil A."/>
            <person name="Alvarado L."/>
            <person name="Arachchi H.M."/>
            <person name="Berlin A."/>
            <person name="Brown A."/>
            <person name="Chapman S.B."/>
            <person name="Chen Z."/>
            <person name="Dunbar C."/>
            <person name="Freedman E."/>
            <person name="Gearin G."/>
            <person name="Gellesch M."/>
            <person name="Goldberg J."/>
            <person name="Griggs A."/>
            <person name="Gujja S."/>
            <person name="Heiman D."/>
            <person name="Howarth C."/>
            <person name="Larson L."/>
            <person name="Lui A."/>
            <person name="MacDonald P.J.P."/>
            <person name="Montmayeur A."/>
            <person name="Murphy C."/>
            <person name="Neiman D."/>
            <person name="Pearson M."/>
            <person name="Priest M."/>
            <person name="Roberts A."/>
            <person name="Saif S."/>
            <person name="Shea T."/>
            <person name="Shenoy N."/>
            <person name="Sisk P."/>
            <person name="Stolte C."/>
            <person name="Sykes S."/>
            <person name="Wortman J."/>
            <person name="Nusbaum C."/>
            <person name="Birren B."/>
        </authorList>
    </citation>
    <scope>NUCLEOTIDE SEQUENCE [LARGE SCALE GENOMIC DNA]</scope>
    <source>
        <strain evidence="13 14">YIT 12060</strain>
    </source>
</reference>
<dbReference type="InterPro" id="IPR005467">
    <property type="entry name" value="His_kinase_dom"/>
</dbReference>
<dbReference type="STRING" id="742725.HMPREF9450_00584"/>
<evidence type="ECO:0000256" key="8">
    <source>
        <dbReference type="ARBA" id="ARBA00023012"/>
    </source>
</evidence>
<dbReference type="InterPro" id="IPR035965">
    <property type="entry name" value="PAS-like_dom_sf"/>
</dbReference>
<dbReference type="InterPro" id="IPR003661">
    <property type="entry name" value="HisK_dim/P_dom"/>
</dbReference>
<dbReference type="Gene3D" id="3.30.450.20">
    <property type="entry name" value="PAS domain"/>
    <property type="match status" value="2"/>
</dbReference>
<keyword evidence="6" id="KW-0418">Kinase</keyword>
<feature type="transmembrane region" description="Helical" evidence="10">
    <location>
        <begin position="386"/>
        <end position="405"/>
    </location>
</feature>
<dbReference type="SUPFAM" id="SSF47384">
    <property type="entry name" value="Homodimeric domain of signal transducing histidine kinase"/>
    <property type="match status" value="1"/>
</dbReference>